<name>A0ABM7RCV3_9BACT</name>
<sequence length="123" mass="13148">MEPEPPARSEVPDVARKLNAGEQFLMWAGVLMPGLLAPWALILAIGMSYGSGNEAVSILIVLAWLAILVGCCFLCGWIQAVKYGAPNLKRQAWVNTSLFFVGQVVLSPLVGFGSCAIIMNLNA</sequence>
<evidence type="ECO:0000313" key="3">
    <source>
        <dbReference type="Proteomes" id="UP001374893"/>
    </source>
</evidence>
<proteinExistence type="predicted"/>
<dbReference type="Proteomes" id="UP001374893">
    <property type="component" value="Chromosome"/>
</dbReference>
<keyword evidence="1" id="KW-0812">Transmembrane</keyword>
<protein>
    <submittedName>
        <fullName evidence="2">Uncharacterized protein</fullName>
    </submittedName>
</protein>
<keyword evidence="3" id="KW-1185">Reference proteome</keyword>
<dbReference type="EMBL" id="AP024702">
    <property type="protein sequence ID" value="BCX47179.1"/>
    <property type="molecule type" value="Genomic_DNA"/>
</dbReference>
<gene>
    <name evidence="2" type="ORF">HAHE_10870</name>
</gene>
<evidence type="ECO:0000313" key="2">
    <source>
        <dbReference type="EMBL" id="BCX47179.1"/>
    </source>
</evidence>
<feature type="transmembrane region" description="Helical" evidence="1">
    <location>
        <begin position="98"/>
        <end position="119"/>
    </location>
</feature>
<accession>A0ABM7RCV3</accession>
<organism evidence="2 3">
    <name type="scientific">Haloferula helveola</name>
    <dbReference type="NCBI Taxonomy" id="490095"/>
    <lineage>
        <taxon>Bacteria</taxon>
        <taxon>Pseudomonadati</taxon>
        <taxon>Verrucomicrobiota</taxon>
        <taxon>Verrucomicrobiia</taxon>
        <taxon>Verrucomicrobiales</taxon>
        <taxon>Verrucomicrobiaceae</taxon>
        <taxon>Haloferula</taxon>
    </lineage>
</organism>
<feature type="transmembrane region" description="Helical" evidence="1">
    <location>
        <begin position="55"/>
        <end position="78"/>
    </location>
</feature>
<keyword evidence="1" id="KW-1133">Transmembrane helix</keyword>
<evidence type="ECO:0000256" key="1">
    <source>
        <dbReference type="SAM" id="Phobius"/>
    </source>
</evidence>
<reference evidence="2 3" key="1">
    <citation type="submission" date="2021-06" db="EMBL/GenBank/DDBJ databases">
        <title>Complete genome of Haloferula helveola possessing various polysaccharide degrading enzymes.</title>
        <authorList>
            <person name="Takami H."/>
            <person name="Huang C."/>
            <person name="Hamasaki K."/>
        </authorList>
    </citation>
    <scope>NUCLEOTIDE SEQUENCE [LARGE SCALE GENOMIC DNA]</scope>
    <source>
        <strain evidence="2 3">CN-1</strain>
    </source>
</reference>
<dbReference type="RefSeq" id="WP_338689235.1">
    <property type="nucleotide sequence ID" value="NZ_AP024702.1"/>
</dbReference>
<keyword evidence="1" id="KW-0472">Membrane</keyword>
<feature type="transmembrane region" description="Helical" evidence="1">
    <location>
        <begin position="24"/>
        <end position="49"/>
    </location>
</feature>